<organism evidence="1 2">
    <name type="scientific">Bacillus altitudinis</name>
    <dbReference type="NCBI Taxonomy" id="293387"/>
    <lineage>
        <taxon>Bacteria</taxon>
        <taxon>Bacillati</taxon>
        <taxon>Bacillota</taxon>
        <taxon>Bacilli</taxon>
        <taxon>Bacillales</taxon>
        <taxon>Bacillaceae</taxon>
        <taxon>Bacillus</taxon>
    </lineage>
</organism>
<protein>
    <submittedName>
        <fullName evidence="1">Uncharacterized protein</fullName>
    </submittedName>
</protein>
<proteinExistence type="predicted"/>
<name>A0A653Q1J9_BACAB</name>
<sequence length="48" mass="5820">MYKWIHDKLTVKRKEEVTLEWLQKQKKQLLIAKSNSMPSKSSLKRSKF</sequence>
<dbReference type="AlphaFoldDB" id="A0A653Q1J9"/>
<evidence type="ECO:0000313" key="2">
    <source>
        <dbReference type="Proteomes" id="UP000433089"/>
    </source>
</evidence>
<accession>A0A653Q1J9</accession>
<gene>
    <name evidence="1" type="ORF">BACI348_40551</name>
</gene>
<dbReference type="EMBL" id="CABWLH010000009">
    <property type="protein sequence ID" value="VXB35647.1"/>
    <property type="molecule type" value="Genomic_DNA"/>
</dbReference>
<dbReference type="Proteomes" id="UP000433089">
    <property type="component" value="Unassembled WGS sequence"/>
</dbReference>
<reference evidence="1 2" key="1">
    <citation type="submission" date="2019-10" db="EMBL/GenBank/DDBJ databases">
        <authorList>
            <person name="Karimi E."/>
        </authorList>
    </citation>
    <scope>NUCLEOTIDE SEQUENCE [LARGE SCALE GENOMIC DNA]</scope>
    <source>
        <strain evidence="1">Bacillus sp. 348</strain>
    </source>
</reference>
<evidence type="ECO:0000313" key="1">
    <source>
        <dbReference type="EMBL" id="VXB35647.1"/>
    </source>
</evidence>